<dbReference type="Proteomes" id="UP000175971">
    <property type="component" value="Unassembled WGS sequence"/>
</dbReference>
<sequence>MNSNAFGAGLKISLPVTEEVGPEYFDETDREEAVAAGVQLVNGLRKFDIELDGIGVSPVCDKCTVLREAYVVELGHLTPAEAVEMATKLHTYDAEFRRMREEIKALTPANPEGKEGAEGATSTE</sequence>
<dbReference type="OrthoDB" id="4334160at2"/>
<proteinExistence type="predicted"/>
<dbReference type="RefSeq" id="WP_070204250.1">
    <property type="nucleotide sequence ID" value="NZ_LJGZ01000105.1"/>
</dbReference>
<gene>
    <name evidence="2" type="ORF">AN221_35085</name>
</gene>
<comment type="caution">
    <text evidence="2">The sequence shown here is derived from an EMBL/GenBank/DDBJ whole genome shotgun (WGS) entry which is preliminary data.</text>
</comment>
<feature type="region of interest" description="Disordered" evidence="1">
    <location>
        <begin position="105"/>
        <end position="124"/>
    </location>
</feature>
<protein>
    <submittedName>
        <fullName evidence="2">Uncharacterized protein</fullName>
    </submittedName>
</protein>
<reference evidence="2 3" key="1">
    <citation type="journal article" date="2016" name="Front. Microbiol.">
        <title>Comparative Genomics Analysis of Streptomyces Species Reveals Their Adaptation to the Marine Environment and Their Diversity at the Genomic Level.</title>
        <authorList>
            <person name="Tian X."/>
            <person name="Zhang Z."/>
            <person name="Yang T."/>
            <person name="Chen M."/>
            <person name="Li J."/>
            <person name="Chen F."/>
            <person name="Yang J."/>
            <person name="Li W."/>
            <person name="Zhang B."/>
            <person name="Zhang Z."/>
            <person name="Wu J."/>
            <person name="Zhang C."/>
            <person name="Long L."/>
            <person name="Xiao J."/>
        </authorList>
    </citation>
    <scope>NUCLEOTIDE SEQUENCE [LARGE SCALE GENOMIC DNA]</scope>
    <source>
        <strain evidence="2 3">SCSIO M10372</strain>
    </source>
</reference>
<accession>A0A1E7LIH9</accession>
<dbReference type="EMBL" id="LJGZ01000105">
    <property type="protein sequence ID" value="OEV16030.1"/>
    <property type="molecule type" value="Genomic_DNA"/>
</dbReference>
<organism evidence="2 3">
    <name type="scientific">Streptomyces nanshensis</name>
    <dbReference type="NCBI Taxonomy" id="518642"/>
    <lineage>
        <taxon>Bacteria</taxon>
        <taxon>Bacillati</taxon>
        <taxon>Actinomycetota</taxon>
        <taxon>Actinomycetes</taxon>
        <taxon>Kitasatosporales</taxon>
        <taxon>Streptomycetaceae</taxon>
        <taxon>Streptomyces</taxon>
    </lineage>
</organism>
<name>A0A1E7LIH9_9ACTN</name>
<evidence type="ECO:0000313" key="2">
    <source>
        <dbReference type="EMBL" id="OEV16030.1"/>
    </source>
</evidence>
<dbReference type="AlphaFoldDB" id="A0A1E7LIH9"/>
<evidence type="ECO:0000256" key="1">
    <source>
        <dbReference type="SAM" id="MobiDB-lite"/>
    </source>
</evidence>
<evidence type="ECO:0000313" key="3">
    <source>
        <dbReference type="Proteomes" id="UP000175971"/>
    </source>
</evidence>
<keyword evidence="3" id="KW-1185">Reference proteome</keyword>
<dbReference type="PATRIC" id="fig|518642.7.peg.4210"/>